<organism evidence="3">
    <name type="scientific">Fagus sylvatica</name>
    <name type="common">Beechnut</name>
    <dbReference type="NCBI Taxonomy" id="28930"/>
    <lineage>
        <taxon>Eukaryota</taxon>
        <taxon>Viridiplantae</taxon>
        <taxon>Streptophyta</taxon>
        <taxon>Embryophyta</taxon>
        <taxon>Tracheophyta</taxon>
        <taxon>Spermatophyta</taxon>
        <taxon>Magnoliopsida</taxon>
        <taxon>eudicotyledons</taxon>
        <taxon>Gunneridae</taxon>
        <taxon>Pentapetalae</taxon>
        <taxon>rosids</taxon>
        <taxon>fabids</taxon>
        <taxon>Fagales</taxon>
        <taxon>Fagaceae</taxon>
        <taxon>Fagus</taxon>
    </lineage>
</organism>
<evidence type="ECO:0000256" key="2">
    <source>
        <dbReference type="SAM" id="Phobius"/>
    </source>
</evidence>
<feature type="transmembrane region" description="Helical" evidence="2">
    <location>
        <begin position="41"/>
        <end position="63"/>
    </location>
</feature>
<evidence type="ECO:0000256" key="1">
    <source>
        <dbReference type="ARBA" id="ARBA00023136"/>
    </source>
</evidence>
<dbReference type="PANTHER" id="PTHR13315">
    <property type="entry name" value="METALLO PHOSPHOESTERASE RELATED"/>
    <property type="match status" value="1"/>
</dbReference>
<dbReference type="AlphaFoldDB" id="A0A2N9HRY0"/>
<sequence length="517" mass="58082">MAFAMTISNSSIADLLVEGRSQSRKLWGRKREAGAMKQQELTVVLCVIWAVSLLYGEMFAYWLPSLSTCSWPHQSHPHSPSSSNSTMDGVGYPTDYVKVAVLTDPQLMDKTSLDLAPKSLALEIAQFFADLFMRRAFFASIMPFKPDESLSRIKHIFGLNAQGRYSDIQVYYLPGNHDIGYASLHYQRPEVIKRYEKEFGMRNYQFTVGKVDFIAIDAQTLDGKQGSVGSWSHLGTRGGSRVFLGGFGRVSIVLGDVRPLLTVDVSSQALLVPILFSSAFVDIAGDFSVQIGPLFCVFRLSNKEDKVRLVTDIRYPCSGLRISLFRNKDIFTSVLVAHRSYLLLFERTCTQFSWVTCFSAVSVVSASYSVRSIVLGVLLSAQYRFLSVLAHTVGALMFPATDASRFGHSDVYFGRFTFILDDIGRFIYILADTRPFHPYSGRFRPITIWFMSVSASSWWFQHLLIRVCWFGWSFAISVVVSWWLQCIPVLWVVLLLLEVVVVVVAGSVVLLVDIPIP</sequence>
<dbReference type="GO" id="GO:0016020">
    <property type="term" value="C:membrane"/>
    <property type="evidence" value="ECO:0007669"/>
    <property type="project" value="GOC"/>
</dbReference>
<dbReference type="InterPro" id="IPR029052">
    <property type="entry name" value="Metallo-depent_PP-like"/>
</dbReference>
<dbReference type="GO" id="GO:0006506">
    <property type="term" value="P:GPI anchor biosynthetic process"/>
    <property type="evidence" value="ECO:0007669"/>
    <property type="project" value="InterPro"/>
</dbReference>
<gene>
    <name evidence="3" type="ORF">FSB_LOCUS42293</name>
</gene>
<protein>
    <recommendedName>
        <fullName evidence="4">Calcineurin-like phosphoesterase domain-containing protein</fullName>
    </recommendedName>
</protein>
<name>A0A2N9HRY0_FAGSY</name>
<keyword evidence="2" id="KW-1133">Transmembrane helix</keyword>
<feature type="transmembrane region" description="Helical" evidence="2">
    <location>
        <begin position="490"/>
        <end position="512"/>
    </location>
</feature>
<keyword evidence="1 2" id="KW-0472">Membrane</keyword>
<dbReference type="PANTHER" id="PTHR13315:SF4">
    <property type="entry name" value="METALLOPHOSPHOESTERASE, ISOFORM E"/>
    <property type="match status" value="1"/>
</dbReference>
<dbReference type="GO" id="GO:0005783">
    <property type="term" value="C:endoplasmic reticulum"/>
    <property type="evidence" value="ECO:0007669"/>
    <property type="project" value="TreeGrafter"/>
</dbReference>
<feature type="transmembrane region" description="Helical" evidence="2">
    <location>
        <begin position="467"/>
        <end position="484"/>
    </location>
</feature>
<reference evidence="3" key="1">
    <citation type="submission" date="2018-02" db="EMBL/GenBank/DDBJ databases">
        <authorList>
            <person name="Cohen D.B."/>
            <person name="Kent A.D."/>
        </authorList>
    </citation>
    <scope>NUCLEOTIDE SEQUENCE</scope>
</reference>
<evidence type="ECO:0000313" key="3">
    <source>
        <dbReference type="EMBL" id="SPD14411.1"/>
    </source>
</evidence>
<dbReference type="InterPro" id="IPR033308">
    <property type="entry name" value="PGAP5/Cdc1/Ted1"/>
</dbReference>
<proteinExistence type="predicted"/>
<dbReference type="EMBL" id="OIVN01003924">
    <property type="protein sequence ID" value="SPD14411.1"/>
    <property type="molecule type" value="Genomic_DNA"/>
</dbReference>
<evidence type="ECO:0008006" key="4">
    <source>
        <dbReference type="Google" id="ProtNLM"/>
    </source>
</evidence>
<accession>A0A2N9HRY0</accession>
<keyword evidence="2" id="KW-0812">Transmembrane</keyword>
<dbReference type="SUPFAM" id="SSF56300">
    <property type="entry name" value="Metallo-dependent phosphatases"/>
    <property type="match status" value="1"/>
</dbReference>